<reference evidence="2" key="1">
    <citation type="submission" date="2019-08" db="EMBL/GenBank/DDBJ databases">
        <title>The genome of the North American firefly Photinus pyralis.</title>
        <authorList>
            <consortium name="Photinus pyralis genome working group"/>
            <person name="Fallon T.R."/>
            <person name="Sander Lower S.E."/>
            <person name="Weng J.-K."/>
        </authorList>
    </citation>
    <scope>NUCLEOTIDE SEQUENCE</scope>
    <source>
        <strain evidence="2">TRF0915ILg1</strain>
        <tissue evidence="2">Whole body</tissue>
    </source>
</reference>
<name>A0A8K0CTU6_IGNLU</name>
<accession>A0A8K0CTU6</accession>
<sequence>MVDAPYNFMVVDKLLTFNSHKPKHREELFAKNNNEEEPDDNIDVLEEESQSKDPNPLGNLAETHRIDQVELNDLVKNLDLFKKQSEELLASKLKR</sequence>
<proteinExistence type="predicted"/>
<keyword evidence="3" id="KW-1185">Reference proteome</keyword>
<organism evidence="2 3">
    <name type="scientific">Ignelater luminosus</name>
    <name type="common">Cucubano</name>
    <name type="synonym">Pyrophorus luminosus</name>
    <dbReference type="NCBI Taxonomy" id="2038154"/>
    <lineage>
        <taxon>Eukaryota</taxon>
        <taxon>Metazoa</taxon>
        <taxon>Ecdysozoa</taxon>
        <taxon>Arthropoda</taxon>
        <taxon>Hexapoda</taxon>
        <taxon>Insecta</taxon>
        <taxon>Pterygota</taxon>
        <taxon>Neoptera</taxon>
        <taxon>Endopterygota</taxon>
        <taxon>Coleoptera</taxon>
        <taxon>Polyphaga</taxon>
        <taxon>Elateriformia</taxon>
        <taxon>Elateroidea</taxon>
        <taxon>Elateridae</taxon>
        <taxon>Agrypninae</taxon>
        <taxon>Pyrophorini</taxon>
        <taxon>Ignelater</taxon>
    </lineage>
</organism>
<evidence type="ECO:0000313" key="3">
    <source>
        <dbReference type="Proteomes" id="UP000801492"/>
    </source>
</evidence>
<feature type="compositionally biased region" description="Acidic residues" evidence="1">
    <location>
        <begin position="35"/>
        <end position="48"/>
    </location>
</feature>
<dbReference type="Proteomes" id="UP000801492">
    <property type="component" value="Unassembled WGS sequence"/>
</dbReference>
<feature type="region of interest" description="Disordered" evidence="1">
    <location>
        <begin position="22"/>
        <end position="63"/>
    </location>
</feature>
<dbReference type="EMBL" id="VTPC01029535">
    <property type="protein sequence ID" value="KAF2891531.1"/>
    <property type="molecule type" value="Genomic_DNA"/>
</dbReference>
<evidence type="ECO:0000256" key="1">
    <source>
        <dbReference type="SAM" id="MobiDB-lite"/>
    </source>
</evidence>
<dbReference type="AlphaFoldDB" id="A0A8K0CTU6"/>
<comment type="caution">
    <text evidence="2">The sequence shown here is derived from an EMBL/GenBank/DDBJ whole genome shotgun (WGS) entry which is preliminary data.</text>
</comment>
<evidence type="ECO:0000313" key="2">
    <source>
        <dbReference type="EMBL" id="KAF2891531.1"/>
    </source>
</evidence>
<protein>
    <submittedName>
        <fullName evidence="2">Uncharacterized protein</fullName>
    </submittedName>
</protein>
<gene>
    <name evidence="2" type="ORF">ILUMI_14642</name>
</gene>